<dbReference type="EMBL" id="OZ034816">
    <property type="protein sequence ID" value="CAL1377979.1"/>
    <property type="molecule type" value="Genomic_DNA"/>
</dbReference>
<evidence type="ECO:0000313" key="2">
    <source>
        <dbReference type="Proteomes" id="UP001497516"/>
    </source>
</evidence>
<reference evidence="1 2" key="1">
    <citation type="submission" date="2024-04" db="EMBL/GenBank/DDBJ databases">
        <authorList>
            <person name="Fracassetti M."/>
        </authorList>
    </citation>
    <scope>NUCLEOTIDE SEQUENCE [LARGE SCALE GENOMIC DNA]</scope>
</reference>
<dbReference type="Proteomes" id="UP001497516">
    <property type="component" value="Chromosome 3"/>
</dbReference>
<proteinExistence type="predicted"/>
<name>A0AAV2DWS2_9ROSI</name>
<accession>A0AAV2DWS2</accession>
<sequence>MAVVSVLWRIWRSRNWVVFEGKQFGFPALMRQFSQQYEEWVGLPADEPPMLSPPMVPQSGVPSQAAGVACQWDGATRKGSYSAGGMVLLSPSGDVLMAKGI</sequence>
<protein>
    <submittedName>
        <fullName evidence="1">Uncharacterized protein</fullName>
    </submittedName>
</protein>
<evidence type="ECO:0000313" key="1">
    <source>
        <dbReference type="EMBL" id="CAL1377979.1"/>
    </source>
</evidence>
<organism evidence="1 2">
    <name type="scientific">Linum trigynum</name>
    <dbReference type="NCBI Taxonomy" id="586398"/>
    <lineage>
        <taxon>Eukaryota</taxon>
        <taxon>Viridiplantae</taxon>
        <taxon>Streptophyta</taxon>
        <taxon>Embryophyta</taxon>
        <taxon>Tracheophyta</taxon>
        <taxon>Spermatophyta</taxon>
        <taxon>Magnoliopsida</taxon>
        <taxon>eudicotyledons</taxon>
        <taxon>Gunneridae</taxon>
        <taxon>Pentapetalae</taxon>
        <taxon>rosids</taxon>
        <taxon>fabids</taxon>
        <taxon>Malpighiales</taxon>
        <taxon>Linaceae</taxon>
        <taxon>Linum</taxon>
    </lineage>
</organism>
<gene>
    <name evidence="1" type="ORF">LTRI10_LOCUS19588</name>
</gene>
<keyword evidence="2" id="KW-1185">Reference proteome</keyword>
<dbReference type="AlphaFoldDB" id="A0AAV2DWS2"/>